<feature type="domain" description="Response regulatory" evidence="11">
    <location>
        <begin position="585"/>
        <end position="699"/>
    </location>
</feature>
<accession>A0A1H0C048</accession>
<dbReference type="Pfam" id="PF02518">
    <property type="entry name" value="HATPase_c"/>
    <property type="match status" value="1"/>
</dbReference>
<name>A0A1H0C048_9PSED</name>
<dbReference type="SUPFAM" id="SSF47384">
    <property type="entry name" value="Homodimeric domain of signal transducing histidine kinase"/>
    <property type="match status" value="1"/>
</dbReference>
<dbReference type="GO" id="GO:0003677">
    <property type="term" value="F:DNA binding"/>
    <property type="evidence" value="ECO:0007669"/>
    <property type="project" value="UniProtKB-KW"/>
</dbReference>
<evidence type="ECO:0000313" key="13">
    <source>
        <dbReference type="EMBL" id="SDN51140.1"/>
    </source>
</evidence>
<evidence type="ECO:0000256" key="4">
    <source>
        <dbReference type="ARBA" id="ARBA00022777"/>
    </source>
</evidence>
<sequence>MPVCLPLDVGTATPKEVTPSPPADAATLSSKQGASPHVTAPQSLDQLRSLNHELTEMNDQLRGSLEQQRATSEVALNVLHSTHIAAILLDADLNIRLFTPASQSLFNILNQDIGRPLADLRPMATDINLLDDARTVLRDMTPLERDVESHSGVSFTRRISPYNQQNDFVEGVVITFTDIGDKKQVAQALEIVTQQAELASTARLRFLACASHELRQPLQTLKLLQGLLLGLLDDEQPRKLTARIGETVGAMSGTLNALLDINHIETDANRANIVSFRISDLLERLADEFGYKAGAKGLKLKVVPCQLIVESDPRLLEQMLRILLSNALQYTHEGRILLGCRRHGGWLSIEVWDTGIGMPTPTVESYLDSHAAIAIASHQNTSGLFIVKRLCKVLGHRLRAQSGNTRGSVFSIDVTFNRPVISLPPTQPDADPNENSQTHDGEMVLIIEDDVELLELLGILLKSEGYQVEMAVDGLSALESVTHGGVQPDLILADFNLPGSFNGLQVINQLRKTLRRFMPAIILTGDISRQTSHDVAFEDCSQLNKPAKLKEIVFVISSLLEQQRLANVEYEQHPPVDPAGTEASIIFVVDRDEFFRNTIRNLLESRDYLVRDYASCEAFLADYSPGLRACLLVDAHLPGMQGLELLERLRGNGDDLPAVMISDSREISIAVNAMKAGASDFIEKPFSRNEVLHTVARALEYSLDVNKKMAWTQSATDCIDRLTLRQRQIMDMVLAGHPSKNIAVELGISQRTVENHRASIMTRTHSTSIPALARIALAANSKTPAKSTSRGRPSKT</sequence>
<dbReference type="PANTHER" id="PTHR43047">
    <property type="entry name" value="TWO-COMPONENT HISTIDINE PROTEIN KINASE"/>
    <property type="match status" value="1"/>
</dbReference>
<dbReference type="PROSITE" id="PS50110">
    <property type="entry name" value="RESPONSE_REGULATORY"/>
    <property type="match status" value="2"/>
</dbReference>
<dbReference type="AlphaFoldDB" id="A0A1H0C048"/>
<evidence type="ECO:0000256" key="5">
    <source>
        <dbReference type="ARBA" id="ARBA00023125"/>
    </source>
</evidence>
<dbReference type="PANTHER" id="PTHR43047:SF9">
    <property type="entry name" value="HISTIDINE KINASE"/>
    <property type="match status" value="1"/>
</dbReference>
<evidence type="ECO:0000259" key="11">
    <source>
        <dbReference type="PROSITE" id="PS50110"/>
    </source>
</evidence>
<dbReference type="GO" id="GO:0000155">
    <property type="term" value="F:phosphorelay sensor kinase activity"/>
    <property type="evidence" value="ECO:0007669"/>
    <property type="project" value="InterPro"/>
</dbReference>
<feature type="domain" description="Response regulatory" evidence="11">
    <location>
        <begin position="443"/>
        <end position="560"/>
    </location>
</feature>
<dbReference type="InterPro" id="IPR003594">
    <property type="entry name" value="HATPase_dom"/>
</dbReference>
<dbReference type="EMBL" id="JXDI01000003">
    <property type="protein sequence ID" value="KAF2406736.1"/>
    <property type="molecule type" value="Genomic_DNA"/>
</dbReference>
<evidence type="ECO:0000313" key="12">
    <source>
        <dbReference type="EMBL" id="KAF2406736.1"/>
    </source>
</evidence>
<dbReference type="OrthoDB" id="9802186at2"/>
<dbReference type="InterPro" id="IPR000792">
    <property type="entry name" value="Tscrpt_reg_LuxR_C"/>
</dbReference>
<comment type="catalytic activity">
    <reaction evidence="1">
        <text>ATP + protein L-histidine = ADP + protein N-phospho-L-histidine.</text>
        <dbReference type="EC" id="2.7.13.3"/>
    </reaction>
</comment>
<dbReference type="GO" id="GO:0009927">
    <property type="term" value="F:histidine phosphotransfer kinase activity"/>
    <property type="evidence" value="ECO:0007669"/>
    <property type="project" value="TreeGrafter"/>
</dbReference>
<dbReference type="Proteomes" id="UP000182470">
    <property type="component" value="Chromosome I"/>
</dbReference>
<keyword evidence="7" id="KW-0175">Coiled coil</keyword>
<feature type="coiled-coil region" evidence="7">
    <location>
        <begin position="44"/>
        <end position="71"/>
    </location>
</feature>
<evidence type="ECO:0000256" key="3">
    <source>
        <dbReference type="ARBA" id="ARBA00022679"/>
    </source>
</evidence>
<evidence type="ECO:0000259" key="9">
    <source>
        <dbReference type="PROSITE" id="PS50043"/>
    </source>
</evidence>
<dbReference type="GO" id="GO:0006355">
    <property type="term" value="P:regulation of DNA-templated transcription"/>
    <property type="evidence" value="ECO:0007669"/>
    <property type="project" value="InterPro"/>
</dbReference>
<dbReference type="Gene3D" id="3.30.565.10">
    <property type="entry name" value="Histidine kinase-like ATPase, C-terminal domain"/>
    <property type="match status" value="1"/>
</dbReference>
<evidence type="ECO:0000256" key="7">
    <source>
        <dbReference type="SAM" id="Coils"/>
    </source>
</evidence>
<feature type="region of interest" description="Disordered" evidence="8">
    <location>
        <begin position="9"/>
        <end position="38"/>
    </location>
</feature>
<evidence type="ECO:0000313" key="15">
    <source>
        <dbReference type="Proteomes" id="UP000748067"/>
    </source>
</evidence>
<keyword evidence="3" id="KW-0808">Transferase</keyword>
<keyword evidence="4" id="KW-0418">Kinase</keyword>
<dbReference type="InterPro" id="IPR016032">
    <property type="entry name" value="Sig_transdc_resp-reg_C-effctor"/>
</dbReference>
<dbReference type="PROSITE" id="PS50109">
    <property type="entry name" value="HIS_KIN"/>
    <property type="match status" value="1"/>
</dbReference>
<keyword evidence="6" id="KW-0597">Phosphoprotein</keyword>
<dbReference type="SMART" id="SM00387">
    <property type="entry name" value="HATPase_c"/>
    <property type="match status" value="1"/>
</dbReference>
<dbReference type="EMBL" id="LT629704">
    <property type="protein sequence ID" value="SDN51140.1"/>
    <property type="molecule type" value="Genomic_DNA"/>
</dbReference>
<dbReference type="Pfam" id="PF00072">
    <property type="entry name" value="Response_reg"/>
    <property type="match status" value="2"/>
</dbReference>
<evidence type="ECO:0000256" key="1">
    <source>
        <dbReference type="ARBA" id="ARBA00000085"/>
    </source>
</evidence>
<dbReference type="EC" id="2.7.13.3" evidence="2"/>
<dbReference type="InterPro" id="IPR036890">
    <property type="entry name" value="HATPase_C_sf"/>
</dbReference>
<reference evidence="12 15" key="1">
    <citation type="submission" date="2015-01" db="EMBL/GenBank/DDBJ databases">
        <title>Genome Sequence of Pseudomonas antarctica CMS 35.</title>
        <authorList>
            <person name="Voget S."/>
            <person name="Chow J."/>
            <person name="Daniel R."/>
            <person name="Streit W."/>
        </authorList>
    </citation>
    <scope>NUCLEOTIDE SEQUENCE [LARGE SCALE GENOMIC DNA]</scope>
    <source>
        <strain evidence="12 15">CMS 35</strain>
    </source>
</reference>
<dbReference type="CDD" id="cd00075">
    <property type="entry name" value="HATPase"/>
    <property type="match status" value="1"/>
</dbReference>
<dbReference type="SMART" id="SM00388">
    <property type="entry name" value="HisKA"/>
    <property type="match status" value="1"/>
</dbReference>
<dbReference type="Gene3D" id="1.10.287.130">
    <property type="match status" value="1"/>
</dbReference>
<dbReference type="PROSITE" id="PS50043">
    <property type="entry name" value="HTH_LUXR_2"/>
    <property type="match status" value="1"/>
</dbReference>
<dbReference type="InterPro" id="IPR011006">
    <property type="entry name" value="CheY-like_superfamily"/>
</dbReference>
<proteinExistence type="predicted"/>
<dbReference type="InterPro" id="IPR003661">
    <property type="entry name" value="HisK_dim/P_dom"/>
</dbReference>
<dbReference type="PRINTS" id="PR00038">
    <property type="entry name" value="HTHLUXR"/>
</dbReference>
<dbReference type="Gene3D" id="3.30.450.20">
    <property type="entry name" value="PAS domain"/>
    <property type="match status" value="1"/>
</dbReference>
<evidence type="ECO:0000313" key="14">
    <source>
        <dbReference type="Proteomes" id="UP000182470"/>
    </source>
</evidence>
<dbReference type="Gene3D" id="3.40.50.2300">
    <property type="match status" value="2"/>
</dbReference>
<evidence type="ECO:0000256" key="2">
    <source>
        <dbReference type="ARBA" id="ARBA00012438"/>
    </source>
</evidence>
<reference evidence="13 14" key="2">
    <citation type="submission" date="2016-10" db="EMBL/GenBank/DDBJ databases">
        <authorList>
            <person name="de Groot N.N."/>
        </authorList>
    </citation>
    <scope>NUCLEOTIDE SEQUENCE [LARGE SCALE GENOMIC DNA]</scope>
    <source>
        <strain evidence="13 14">BS2772</strain>
    </source>
</reference>
<dbReference type="InterPro" id="IPR036097">
    <property type="entry name" value="HisK_dim/P_sf"/>
</dbReference>
<protein>
    <recommendedName>
        <fullName evidence="2">histidine kinase</fullName>
        <ecNumber evidence="2">2.7.13.3</ecNumber>
    </recommendedName>
</protein>
<gene>
    <name evidence="12" type="primary">fixJ_2</name>
    <name evidence="12" type="ORF">PSAN_49130</name>
    <name evidence="13" type="ORF">SAMN04490179_4573</name>
</gene>
<feature type="domain" description="Histidine kinase" evidence="10">
    <location>
        <begin position="209"/>
        <end position="418"/>
    </location>
</feature>
<keyword evidence="15" id="KW-1185">Reference proteome</keyword>
<organism evidence="13 14">
    <name type="scientific">Pseudomonas antarctica</name>
    <dbReference type="NCBI Taxonomy" id="219572"/>
    <lineage>
        <taxon>Bacteria</taxon>
        <taxon>Pseudomonadati</taxon>
        <taxon>Pseudomonadota</taxon>
        <taxon>Gammaproteobacteria</taxon>
        <taxon>Pseudomonadales</taxon>
        <taxon>Pseudomonadaceae</taxon>
        <taxon>Pseudomonas</taxon>
    </lineage>
</organism>
<dbReference type="Pfam" id="PF13596">
    <property type="entry name" value="PAS_10"/>
    <property type="match status" value="1"/>
</dbReference>
<dbReference type="SUPFAM" id="SSF52172">
    <property type="entry name" value="CheY-like"/>
    <property type="match status" value="2"/>
</dbReference>
<dbReference type="Pfam" id="PF00196">
    <property type="entry name" value="GerE"/>
    <property type="match status" value="1"/>
</dbReference>
<evidence type="ECO:0000256" key="8">
    <source>
        <dbReference type="SAM" id="MobiDB-lite"/>
    </source>
</evidence>
<evidence type="ECO:0000259" key="10">
    <source>
        <dbReference type="PROSITE" id="PS50109"/>
    </source>
</evidence>
<keyword evidence="5" id="KW-0238">DNA-binding</keyword>
<feature type="modified residue" description="4-aspartylphosphate" evidence="6">
    <location>
        <position position="494"/>
    </location>
</feature>
<dbReference type="Pfam" id="PF00512">
    <property type="entry name" value="HisKA"/>
    <property type="match status" value="1"/>
</dbReference>
<dbReference type="SMART" id="SM00448">
    <property type="entry name" value="REC"/>
    <property type="match status" value="2"/>
</dbReference>
<dbReference type="SMART" id="SM00421">
    <property type="entry name" value="HTH_LUXR"/>
    <property type="match status" value="1"/>
</dbReference>
<dbReference type="CDD" id="cd06170">
    <property type="entry name" value="LuxR_C_like"/>
    <property type="match status" value="1"/>
</dbReference>
<feature type="modified residue" description="4-aspartylphosphate" evidence="6">
    <location>
        <position position="634"/>
    </location>
</feature>
<feature type="domain" description="HTH luxR-type" evidence="9">
    <location>
        <begin position="715"/>
        <end position="780"/>
    </location>
</feature>
<dbReference type="GO" id="GO:0005886">
    <property type="term" value="C:plasma membrane"/>
    <property type="evidence" value="ECO:0007669"/>
    <property type="project" value="TreeGrafter"/>
</dbReference>
<evidence type="ECO:0000256" key="6">
    <source>
        <dbReference type="PROSITE-ProRule" id="PRU00169"/>
    </source>
</evidence>
<dbReference type="InterPro" id="IPR001789">
    <property type="entry name" value="Sig_transdc_resp-reg_receiver"/>
</dbReference>
<dbReference type="InterPro" id="IPR036388">
    <property type="entry name" value="WH-like_DNA-bd_sf"/>
</dbReference>
<dbReference type="SUPFAM" id="SSF55874">
    <property type="entry name" value="ATPase domain of HSP90 chaperone/DNA topoisomerase II/histidine kinase"/>
    <property type="match status" value="1"/>
</dbReference>
<dbReference type="PROSITE" id="PS00622">
    <property type="entry name" value="HTH_LUXR_1"/>
    <property type="match status" value="1"/>
</dbReference>
<dbReference type="SUPFAM" id="SSF46894">
    <property type="entry name" value="C-terminal effector domain of the bipartite response regulators"/>
    <property type="match status" value="1"/>
</dbReference>
<dbReference type="Gene3D" id="1.10.10.10">
    <property type="entry name" value="Winged helix-like DNA-binding domain superfamily/Winged helix DNA-binding domain"/>
    <property type="match status" value="1"/>
</dbReference>
<dbReference type="InterPro" id="IPR005467">
    <property type="entry name" value="His_kinase_dom"/>
</dbReference>
<dbReference type="Proteomes" id="UP000748067">
    <property type="component" value="Unassembled WGS sequence"/>
</dbReference>